<evidence type="ECO:0000256" key="4">
    <source>
        <dbReference type="ARBA" id="ARBA00022737"/>
    </source>
</evidence>
<dbReference type="InterPro" id="IPR045156">
    <property type="entry name" value="Vac8"/>
</dbReference>
<dbReference type="SUPFAM" id="SSF48371">
    <property type="entry name" value="ARM repeat"/>
    <property type="match status" value="2"/>
</dbReference>
<evidence type="ECO:0000256" key="10">
    <source>
        <dbReference type="SAM" id="MobiDB-lite"/>
    </source>
</evidence>
<keyword evidence="3" id="KW-0926">Vacuole</keyword>
<feature type="region of interest" description="Disordered" evidence="10">
    <location>
        <begin position="1597"/>
        <end position="1619"/>
    </location>
</feature>
<dbReference type="SUPFAM" id="SSF51045">
    <property type="entry name" value="WW domain"/>
    <property type="match status" value="1"/>
</dbReference>
<keyword evidence="5" id="KW-0472">Membrane</keyword>
<comment type="subcellular location">
    <subcellularLocation>
        <location evidence="1">Vacuole membrane</location>
        <topology evidence="1">Lipid-anchor</topology>
    </subcellularLocation>
</comment>
<feature type="coiled-coil region" evidence="9">
    <location>
        <begin position="1712"/>
        <end position="1743"/>
    </location>
</feature>
<feature type="domain" description="WW" evidence="11">
    <location>
        <begin position="427"/>
        <end position="454"/>
    </location>
</feature>
<dbReference type="PROSITE" id="PS50020">
    <property type="entry name" value="WW_DOMAIN_2"/>
    <property type="match status" value="2"/>
</dbReference>
<dbReference type="EMBL" id="BRXY01000364">
    <property type="protein sequence ID" value="GMH89906.1"/>
    <property type="molecule type" value="Genomic_DNA"/>
</dbReference>
<feature type="repeat" description="ARM" evidence="8">
    <location>
        <begin position="2484"/>
        <end position="2528"/>
    </location>
</feature>
<evidence type="ECO:0000256" key="6">
    <source>
        <dbReference type="ARBA" id="ARBA00023288"/>
    </source>
</evidence>
<name>A0A9W7BF50_9STRA</name>
<evidence type="ECO:0000256" key="7">
    <source>
        <dbReference type="ARBA" id="ARBA00026209"/>
    </source>
</evidence>
<dbReference type="InterPro" id="IPR016024">
    <property type="entry name" value="ARM-type_fold"/>
</dbReference>
<keyword evidence="13" id="KW-1185">Reference proteome</keyword>
<dbReference type="InterPro" id="IPR036020">
    <property type="entry name" value="WW_dom_sf"/>
</dbReference>
<feature type="compositionally biased region" description="Basic and acidic residues" evidence="10">
    <location>
        <begin position="143"/>
        <end position="153"/>
    </location>
</feature>
<dbReference type="InterPro" id="IPR011989">
    <property type="entry name" value="ARM-like"/>
</dbReference>
<dbReference type="Pfam" id="PF00514">
    <property type="entry name" value="Arm"/>
    <property type="match status" value="1"/>
</dbReference>
<feature type="region of interest" description="Disordered" evidence="10">
    <location>
        <begin position="130"/>
        <end position="153"/>
    </location>
</feature>
<dbReference type="SMART" id="SM00456">
    <property type="entry name" value="WW"/>
    <property type="match status" value="3"/>
</dbReference>
<feature type="repeat" description="ARM" evidence="8">
    <location>
        <begin position="2056"/>
        <end position="2098"/>
    </location>
</feature>
<keyword evidence="9" id="KW-0175">Coiled coil</keyword>
<proteinExistence type="inferred from homology"/>
<feature type="compositionally biased region" description="Acidic residues" evidence="10">
    <location>
        <begin position="782"/>
        <end position="791"/>
    </location>
</feature>
<sequence length="2655" mass="297651">MSYDELQVEIERLREELESANLEKERLHDEREEMVNQYEEEFDKRKQELLDENQVALSDLKASQDGQIQTLSHQLDQMYRAFQGDACGWSEKIDRRTNKTQFVNAETGETSKEKPQILEFAEKVMSLDQKDGDKNALHKATNKAREAETAKRKMEVTVNETRAEIMNQKSLLKNWTNASVEIFHEMNAFDVGMEQVHNAVMQKLPHMTHHVNVVTVSKERAEKATERVRDKNECINAQHFKITALERKVASLTTENEKLKDKVEKLEEQMDTEIEVMVAPLRLQVAQANANLMKEKAARTQDRIELADLWPPGWLMPSVLMKFKTMDVQEKAEKRKKALELDAERALKEEIRRAVTEAGKWSEQYDEYGQMFYQHMDTGASEWTQPEAMLYVPPPGRDEMGNKLMDAAPPGLSAEEVDDAAAELANWKQETDQWGQVFYTNDATGETSWEAPEGFVADEAVLGAIDPKVAASESARVVISFMKNRKPEVDEDGEEEELVYDMQTLEEIAAGNDGWKYKKPGDSLADADEDGMSLAESLTHASAKATENPPEPLTMDELRELVYSQAISESDLETNLRKTRSRLAKLSHRLLEKKKIEDLEEEMEHARLKKLEEEQAKLAAQQDIEGITDSEFEISDDETDKPKAKPKSDLDFIKDEVKEVARQRAEKEAKEEAKGMEDAEKTPSKSPAPAAESKDDGDTPGSPETSKPEGKDGDAVPIPVVEDKVADPNNSPENEIPAPSPEAKPDSDSNPAKQRQQEEQKKNSTSVQDKIMQLKGEHEDPGELTDEDADDATAMTTSASPELQEILANRATPFGKINNQAVQALAIQAVWAGFNDSEVKVPPKELISGSSSGELDNEWAMACFFATLDDDLSKTPQFNIESKGDMGETPLPETMNKRELRHQYNAQVQEKRKSFLSHAASIADIEAHNDLQRVTDDMFSLSVTKDRAGLASGDQVDMNESVITKRFSQDPKGISFGTTGSADQMPDPEPGAKFPDRETDKVRIGQQKVDRQAKILGIKKRDKMELETPWLLEGKDAPEKKSKSTPTKQQQQDDEESKAEAENETDVAAEDDDSLQEEKKSSSPRRDNDDEASLKSMKSMKSTNTKQSLAPSVASGSLGGQSTFSSYVMVDGDDASIAAQQQPPQMTIEQVDSDFLMRENAVIHDSALRPLLAEADMLRGAVWSDHYDIAQFWTDQIDKTEEQKEKLSKAIREQQATIANMAGNLKGLGIQSSKPKAPEPPKKPKHINEPRNVSVGDEEIEEDKPVMMLDADFKKLVTDIGRNVYDGKTVLIPAGVKVTESQKGTILKSIKSKNEAMDIKYKTEEEAYGEKMAKFTASLEDYEERDSERAGEFQKVKYNMRILSLKADQMHVLREGLDTEIERFKVELQMEEKRGLQLTTMQGRSETVRAKQVMEHYRGPEAIANLQDQLCLALEQRNRAMKLPESAVTVLQRVKLEEARTNALRQLRMTIGRIREQLITEGRRRRDLNEEEFAAAQKEVRMIRDENNQSIERSNSLRVIETLVRLDVDTKELLKDSMVEEATEDREGTDTAGLFGEVYAEDKKWSTHAVHAAQHELVDVQRCLGAALEARALARVRESNSREQGTPGNATSLPPHADQWLPTSERVRMEEEMEWVKYHADLVVANSGAELKNEQMVVDALKGHIEVLKNKLSASEMTRQRDVETIRFTADEAFELLQKSMRDFQRVTKEKESRYEEAIAALSKEINETRKTMQEELDVLKTERETMVSMATVLRYELSEFHVREDVIRKELEKVKDLWRRDVDTLKVQLRSERNHTARLELWIASMHDDVKYYLKEIKLREDRLLSKQKESEAAKLALKYERWKQTTAIYALGTDVDALFLFFLQRVVNLAGSGKKYNDALRENGAMSILAAVAQSPRKDLRRLAARALGSMGWNGFVEQRLLGWDVIRSWTLHIDNVIPAKEEELKKLGKTFEDKVATEEGEEGEEGANYAPSPNMSLRGIIRERRQWALRRARRREGPNEENQLMLGSERSVLKLLLDLCRVKEWDVVRYACMALAVAAYHESNNGIMGKTKHCVETVVKLCRNVDEEIQTQAAATLANLGYANQRNQELIGASGGVESLVDLCRGVDVDVIESASAALANIVTLHTGNAVRLAECGGIDVLTHLITSNQIINLLDFDQVSEIQANCAECLANCTRNYGKANAARIHDLGVAPLVLMCGSHNLQVQRHSALVLGNISQDEDQREVIGVRGGVEALMRLCEISDEAVQANSLWALSNLAWHPLNQERIGRYLGEILELCKSDFLPVMVNALCCLANSLYFHDKNRERLGEIEGGVKLVVDMCGEEYGEEVWENALRAVVSLTYVDEVGAKLGKEGLIRVLVKRCESKVGIIQKFAGMALLNLSIHDALKIRILQEGGVEALAGMQDSENKEARQVALDVLEALADIRSVDELADQKAAFGVKGMLDLVQTDNDLIVKLACESLAEEVWSGGEAKQNEVIELGGAQILMKVMCKKDVKDDILNPSLWSLRNLVHGHVENKGVFGGLGGVEGLIKIISETYRMRKMALVESGLTALVNLVVDHEKNCRMLLKEGLDVLIGIAEGYEQEQQDAGDSNLMNAERKEGMKNNAALATSLLQLVGPYNYLVCSNCGKQQLSGTSCEACGRSISFAVDGS</sequence>
<feature type="region of interest" description="Disordered" evidence="10">
    <location>
        <begin position="964"/>
        <end position="1006"/>
    </location>
</feature>
<dbReference type="GO" id="GO:0005774">
    <property type="term" value="C:vacuolar membrane"/>
    <property type="evidence" value="ECO:0007669"/>
    <property type="project" value="UniProtKB-SubCell"/>
</dbReference>
<dbReference type="CDD" id="cd00201">
    <property type="entry name" value="WW"/>
    <property type="match status" value="1"/>
</dbReference>
<comment type="similarity">
    <text evidence="2">Belongs to the beta-catenin family.</text>
</comment>
<dbReference type="InterPro" id="IPR000225">
    <property type="entry name" value="Armadillo"/>
</dbReference>
<gene>
    <name evidence="12" type="ORF">TrST_g13433</name>
</gene>
<keyword evidence="4" id="KW-0677">Repeat</keyword>
<evidence type="ECO:0000313" key="12">
    <source>
        <dbReference type="EMBL" id="GMH89906.1"/>
    </source>
</evidence>
<evidence type="ECO:0000256" key="9">
    <source>
        <dbReference type="SAM" id="Coils"/>
    </source>
</evidence>
<feature type="domain" description="WW" evidence="11">
    <location>
        <begin position="361"/>
        <end position="388"/>
    </location>
</feature>
<feature type="compositionally biased region" description="Acidic residues" evidence="10">
    <location>
        <begin position="1052"/>
        <end position="1075"/>
    </location>
</feature>
<feature type="compositionally biased region" description="Basic and acidic residues" evidence="10">
    <location>
        <begin position="994"/>
        <end position="1006"/>
    </location>
</feature>
<dbReference type="GO" id="GO:0043495">
    <property type="term" value="F:protein-membrane adaptor activity"/>
    <property type="evidence" value="ECO:0007669"/>
    <property type="project" value="InterPro"/>
</dbReference>
<dbReference type="InterPro" id="IPR001202">
    <property type="entry name" value="WW_dom"/>
</dbReference>
<evidence type="ECO:0000256" key="8">
    <source>
        <dbReference type="PROSITE-ProRule" id="PRU00259"/>
    </source>
</evidence>
<protein>
    <recommendedName>
        <fullName evidence="7">Vacuolar protein 8</fullName>
    </recommendedName>
</protein>
<feature type="coiled-coil region" evidence="9">
    <location>
        <begin position="218"/>
        <end position="303"/>
    </location>
</feature>
<dbReference type="PANTHER" id="PTHR47249:SF1">
    <property type="entry name" value="VACUOLAR PROTEIN 8"/>
    <property type="match status" value="1"/>
</dbReference>
<feature type="coiled-coil region" evidence="9">
    <location>
        <begin position="569"/>
        <end position="616"/>
    </location>
</feature>
<feature type="compositionally biased region" description="Acidic residues" evidence="10">
    <location>
        <begin position="626"/>
        <end position="639"/>
    </location>
</feature>
<evidence type="ECO:0000313" key="13">
    <source>
        <dbReference type="Proteomes" id="UP001165085"/>
    </source>
</evidence>
<feature type="compositionally biased region" description="Polar residues" evidence="10">
    <location>
        <begin position="1602"/>
        <end position="1612"/>
    </location>
</feature>
<feature type="compositionally biased region" description="Basic and acidic residues" evidence="10">
    <location>
        <begin position="1236"/>
        <end position="1249"/>
    </location>
</feature>
<dbReference type="PANTHER" id="PTHR47249">
    <property type="entry name" value="VACUOLAR PROTEIN 8"/>
    <property type="match status" value="1"/>
</dbReference>
<feature type="coiled-coil region" evidence="9">
    <location>
        <begin position="1190"/>
        <end position="1224"/>
    </location>
</feature>
<accession>A0A9W7BF50</accession>
<comment type="caution">
    <text evidence="12">The sequence shown here is derived from an EMBL/GenBank/DDBJ whole genome shotgun (WGS) entry which is preliminary data.</text>
</comment>
<feature type="coiled-coil region" evidence="9">
    <location>
        <begin position="3"/>
        <end position="48"/>
    </location>
</feature>
<feature type="region of interest" description="Disordered" evidence="10">
    <location>
        <begin position="1027"/>
        <end position="1117"/>
    </location>
</feature>
<evidence type="ECO:0000256" key="2">
    <source>
        <dbReference type="ARBA" id="ARBA00005462"/>
    </source>
</evidence>
<feature type="compositionally biased region" description="Basic and acidic residues" evidence="10">
    <location>
        <begin position="1076"/>
        <end position="1088"/>
    </location>
</feature>
<dbReference type="Gene3D" id="2.20.70.10">
    <property type="match status" value="1"/>
</dbReference>
<evidence type="ECO:0000259" key="11">
    <source>
        <dbReference type="PROSITE" id="PS50020"/>
    </source>
</evidence>
<feature type="compositionally biased region" description="Basic and acidic residues" evidence="10">
    <location>
        <begin position="1033"/>
        <end position="1042"/>
    </location>
</feature>
<dbReference type="Gene3D" id="1.25.10.10">
    <property type="entry name" value="Leucine-rich Repeat Variant"/>
    <property type="match status" value="3"/>
</dbReference>
<feature type="repeat" description="ARM" evidence="8">
    <location>
        <begin position="2233"/>
        <end position="2275"/>
    </location>
</feature>
<dbReference type="PROSITE" id="PS50176">
    <property type="entry name" value="ARM_REPEAT"/>
    <property type="match status" value="3"/>
</dbReference>
<organism evidence="12 13">
    <name type="scientific">Triparma strigata</name>
    <dbReference type="NCBI Taxonomy" id="1606541"/>
    <lineage>
        <taxon>Eukaryota</taxon>
        <taxon>Sar</taxon>
        <taxon>Stramenopiles</taxon>
        <taxon>Ochrophyta</taxon>
        <taxon>Bolidophyceae</taxon>
        <taxon>Parmales</taxon>
        <taxon>Triparmaceae</taxon>
        <taxon>Triparma</taxon>
    </lineage>
</organism>
<reference evidence="13" key="1">
    <citation type="journal article" date="2023" name="Commun. Biol.">
        <title>Genome analysis of Parmales, the sister group of diatoms, reveals the evolutionary specialization of diatoms from phago-mixotrophs to photoautotrophs.</title>
        <authorList>
            <person name="Ban H."/>
            <person name="Sato S."/>
            <person name="Yoshikawa S."/>
            <person name="Yamada K."/>
            <person name="Nakamura Y."/>
            <person name="Ichinomiya M."/>
            <person name="Sato N."/>
            <person name="Blanc-Mathieu R."/>
            <person name="Endo H."/>
            <person name="Kuwata A."/>
            <person name="Ogata H."/>
        </authorList>
    </citation>
    <scope>NUCLEOTIDE SEQUENCE [LARGE SCALE GENOMIC DNA]</scope>
    <source>
        <strain evidence="13">NIES 3701</strain>
    </source>
</reference>
<keyword evidence="6" id="KW-0449">Lipoprotein</keyword>
<evidence type="ECO:0000256" key="3">
    <source>
        <dbReference type="ARBA" id="ARBA00022554"/>
    </source>
</evidence>
<dbReference type="Proteomes" id="UP001165085">
    <property type="component" value="Unassembled WGS sequence"/>
</dbReference>
<evidence type="ECO:0000256" key="5">
    <source>
        <dbReference type="ARBA" id="ARBA00023136"/>
    </source>
</evidence>
<evidence type="ECO:0000256" key="1">
    <source>
        <dbReference type="ARBA" id="ARBA00004592"/>
    </source>
</evidence>
<feature type="compositionally biased region" description="Basic and acidic residues" evidence="10">
    <location>
        <begin position="640"/>
        <end position="683"/>
    </location>
</feature>
<dbReference type="GO" id="GO:0071562">
    <property type="term" value="P:nucleus-vacuole junction assembly"/>
    <property type="evidence" value="ECO:0007669"/>
    <property type="project" value="InterPro"/>
</dbReference>
<feature type="region of interest" description="Disordered" evidence="10">
    <location>
        <begin position="616"/>
        <end position="801"/>
    </location>
</feature>
<dbReference type="SMART" id="SM00185">
    <property type="entry name" value="ARM"/>
    <property type="match status" value="9"/>
</dbReference>
<dbReference type="OrthoDB" id="192334at2759"/>
<feature type="region of interest" description="Disordered" evidence="10">
    <location>
        <begin position="1227"/>
        <end position="1250"/>
    </location>
</feature>